<keyword evidence="2" id="KW-0449">Lipoprotein</keyword>
<evidence type="ECO:0000313" key="3">
    <source>
        <dbReference type="Proteomes" id="UP000076447"/>
    </source>
</evidence>
<dbReference type="InterPro" id="IPR050490">
    <property type="entry name" value="Bact_solute-bd_prot1"/>
</dbReference>
<sequence length="553" mass="59460">MKRQSATAPMQGTLNRRSFLGLLGAGIAVVGVPSLLSSCSTAGAGVNAATAGKVSAGVLPGYFPVEYVSPDFPSVNGSTAGYASIPKELVKAFPKPPGSGGTYTAMTPLWGTIPPTKGNQYFDAVNEASGTTLAFQISDGNTYGDKLAAVLASAKDVPDWVSIPSWNVPPRFGQAVDALFEDLTPFLAGDAVKKYPNLANISTDTWKFCVFNDKLYALPFPGEIITDATFYRADVFDELGITAQPTNAQELLDLAKEVTDPAAKRWGANDLWVTATQMYSVPPKWKVDDAGKLVHRVETDEYRAALEWQSALYAQGSVHPDAVADNSGDAKQRFESGQVLISSDGLGGWHEALGRNLPIDAAYSQLPFAPFAADGGKATLFKGNPANIFSFLKKNSDKAKIEELLTVANFLASPFGTEEFALINYGVEGVHYDLDENNLPVSTDRAATELQPTFIFLTDPPVVNAKVQYPGFVEAFCTWMADAAKTTVDPVFYGQQITEPNQYASIAQPFEDLEKDIARGRKSMTDLDAAITTWKSAGGDELRAFYQDILDAQ</sequence>
<dbReference type="Gene3D" id="3.40.190.10">
    <property type="entry name" value="Periplasmic binding protein-like II"/>
    <property type="match status" value="1"/>
</dbReference>
<dbReference type="RefSeq" id="WP_068706686.1">
    <property type="nucleotide sequence ID" value="NZ_LRIE01000025.1"/>
</dbReference>
<protein>
    <submittedName>
        <fullName evidence="2">Lipoprotein LipO</fullName>
    </submittedName>
</protein>
<dbReference type="PANTHER" id="PTHR43649">
    <property type="entry name" value="ARABINOSE-BINDING PROTEIN-RELATED"/>
    <property type="match status" value="1"/>
</dbReference>
<evidence type="ECO:0000313" key="2">
    <source>
        <dbReference type="EMBL" id="KZM37155.1"/>
    </source>
</evidence>
<dbReference type="PATRIC" id="fig|43678.3.peg.157"/>
<dbReference type="InterPro" id="IPR006311">
    <property type="entry name" value="TAT_signal"/>
</dbReference>
<organism evidence="2 3">
    <name type="scientific">Oerskovia enterophila</name>
    <dbReference type="NCBI Taxonomy" id="43678"/>
    <lineage>
        <taxon>Bacteria</taxon>
        <taxon>Bacillati</taxon>
        <taxon>Actinomycetota</taxon>
        <taxon>Actinomycetes</taxon>
        <taxon>Micrococcales</taxon>
        <taxon>Cellulomonadaceae</taxon>
        <taxon>Oerskovia</taxon>
    </lineage>
</organism>
<dbReference type="AlphaFoldDB" id="A0A163T6D5"/>
<dbReference type="SUPFAM" id="SSF53850">
    <property type="entry name" value="Periplasmic binding protein-like II"/>
    <property type="match status" value="1"/>
</dbReference>
<accession>A0A163T6D5</accession>
<gene>
    <name evidence="2" type="primary">lipO_1</name>
    <name evidence="2" type="ORF">OJAG_01460</name>
</gene>
<name>A0A163T6D5_9CELL</name>
<dbReference type="PROSITE" id="PS51318">
    <property type="entry name" value="TAT"/>
    <property type="match status" value="1"/>
</dbReference>
<dbReference type="Proteomes" id="UP000076447">
    <property type="component" value="Unassembled WGS sequence"/>
</dbReference>
<proteinExistence type="inferred from homology"/>
<dbReference type="STRING" id="43678.OJAG_01460"/>
<dbReference type="EMBL" id="LRIE01000025">
    <property type="protein sequence ID" value="KZM37155.1"/>
    <property type="molecule type" value="Genomic_DNA"/>
</dbReference>
<evidence type="ECO:0000256" key="1">
    <source>
        <dbReference type="ARBA" id="ARBA00008520"/>
    </source>
</evidence>
<reference evidence="2 3" key="1">
    <citation type="submission" date="2016-01" db="EMBL/GenBank/DDBJ databases">
        <title>Genome sequence of Oerskovia enterophila VJag, an agar and cellulose degrading bacterium.</title>
        <authorList>
            <person name="Poehlein A."/>
            <person name="Jag V."/>
            <person name="Bengelsdorf F."/>
            <person name="Duerre P."/>
            <person name="Daniel R."/>
        </authorList>
    </citation>
    <scope>NUCLEOTIDE SEQUENCE [LARGE SCALE GENOMIC DNA]</scope>
    <source>
        <strain evidence="2 3">VJag</strain>
    </source>
</reference>
<dbReference type="OrthoDB" id="2513152at2"/>
<comment type="caution">
    <text evidence="2">The sequence shown here is derived from an EMBL/GenBank/DDBJ whole genome shotgun (WGS) entry which is preliminary data.</text>
</comment>
<comment type="similarity">
    <text evidence="1">Belongs to the bacterial solute-binding protein 1 family.</text>
</comment>
<dbReference type="PANTHER" id="PTHR43649:SF31">
    <property type="entry name" value="SN-GLYCEROL-3-PHOSPHATE-BINDING PERIPLASMIC PROTEIN UGPB"/>
    <property type="match status" value="1"/>
</dbReference>